<reference evidence="2" key="1">
    <citation type="journal article" date="2020" name="Stud. Mycol.">
        <title>101 Dothideomycetes genomes: a test case for predicting lifestyles and emergence of pathogens.</title>
        <authorList>
            <person name="Haridas S."/>
            <person name="Albert R."/>
            <person name="Binder M."/>
            <person name="Bloem J."/>
            <person name="Labutti K."/>
            <person name="Salamov A."/>
            <person name="Andreopoulos B."/>
            <person name="Baker S."/>
            <person name="Barry K."/>
            <person name="Bills G."/>
            <person name="Bluhm B."/>
            <person name="Cannon C."/>
            <person name="Castanera R."/>
            <person name="Culley D."/>
            <person name="Daum C."/>
            <person name="Ezra D."/>
            <person name="Gonzalez J."/>
            <person name="Henrissat B."/>
            <person name="Kuo A."/>
            <person name="Liang C."/>
            <person name="Lipzen A."/>
            <person name="Lutzoni F."/>
            <person name="Magnuson J."/>
            <person name="Mondo S."/>
            <person name="Nolan M."/>
            <person name="Ohm R."/>
            <person name="Pangilinan J."/>
            <person name="Park H.-J."/>
            <person name="Ramirez L."/>
            <person name="Alfaro M."/>
            <person name="Sun H."/>
            <person name="Tritt A."/>
            <person name="Yoshinaga Y."/>
            <person name="Zwiers L.-H."/>
            <person name="Turgeon B."/>
            <person name="Goodwin S."/>
            <person name="Spatafora J."/>
            <person name="Crous P."/>
            <person name="Grigoriev I."/>
        </authorList>
    </citation>
    <scope>NUCLEOTIDE SEQUENCE</scope>
    <source>
        <strain evidence="2">CBS 115976</strain>
    </source>
</reference>
<evidence type="ECO:0000313" key="3">
    <source>
        <dbReference type="Proteomes" id="UP000799302"/>
    </source>
</evidence>
<accession>A0A6A6U701</accession>
<evidence type="ECO:0000313" key="2">
    <source>
        <dbReference type="EMBL" id="KAF2666858.1"/>
    </source>
</evidence>
<name>A0A6A6U701_9PEZI</name>
<evidence type="ECO:0000256" key="1">
    <source>
        <dbReference type="SAM" id="MobiDB-lite"/>
    </source>
</evidence>
<dbReference type="AlphaFoldDB" id="A0A6A6U701"/>
<gene>
    <name evidence="2" type="ORF">BT63DRAFT_457816</name>
</gene>
<dbReference type="Proteomes" id="UP000799302">
    <property type="component" value="Unassembled WGS sequence"/>
</dbReference>
<keyword evidence="3" id="KW-1185">Reference proteome</keyword>
<proteinExistence type="predicted"/>
<sequence>MSWSKSTNERQSFAKITNRMIIQFKSTTTRSKQFLHGLEAKTSFDELTTPEQADYLLSNPTPNILAHVPMNESLTEFWRDSHGRAFDPAATATLTSHEVTAFTMAMQSMKSRLGKLSQSSSSTKNNFSVTEKQLDSMLQRLSLTFWSINAPNAGNLSPAVETESALATLCNDDHVVQSIEDSPHDAKPANLATPGFDQDGFRRPELPKKHRLSQTGFRTPPEADSDDESDIQHDAPPKRRRVHPPTVACKPKTTGKARSERGMTVSNIIPGPRTRRNRGGVPPRDWRPSQVRALKDLERH</sequence>
<organism evidence="2 3">
    <name type="scientific">Microthyrium microscopicum</name>
    <dbReference type="NCBI Taxonomy" id="703497"/>
    <lineage>
        <taxon>Eukaryota</taxon>
        <taxon>Fungi</taxon>
        <taxon>Dikarya</taxon>
        <taxon>Ascomycota</taxon>
        <taxon>Pezizomycotina</taxon>
        <taxon>Dothideomycetes</taxon>
        <taxon>Dothideomycetes incertae sedis</taxon>
        <taxon>Microthyriales</taxon>
        <taxon>Microthyriaceae</taxon>
        <taxon>Microthyrium</taxon>
    </lineage>
</organism>
<dbReference type="EMBL" id="MU004238">
    <property type="protein sequence ID" value="KAF2666858.1"/>
    <property type="molecule type" value="Genomic_DNA"/>
</dbReference>
<protein>
    <submittedName>
        <fullName evidence="2">Uncharacterized protein</fullName>
    </submittedName>
</protein>
<feature type="region of interest" description="Disordered" evidence="1">
    <location>
        <begin position="180"/>
        <end position="300"/>
    </location>
</feature>